<dbReference type="Proteomes" id="UP001608902">
    <property type="component" value="Unassembled WGS sequence"/>
</dbReference>
<dbReference type="AlphaFoldDB" id="A0ABD6ETV1"/>
<gene>
    <name evidence="1" type="ORF">AB6A40_010108</name>
</gene>
<sequence>MLKDLALLQKNRLSSLPPSTLSDQPPPSSLELNLAAKVQDQLQSQISHFAKPGDLISSPVIHSAVGLNEEDLDLLNEFFTPGTV</sequence>
<organism evidence="1 2">
    <name type="scientific">Gnathostoma spinigerum</name>
    <dbReference type="NCBI Taxonomy" id="75299"/>
    <lineage>
        <taxon>Eukaryota</taxon>
        <taxon>Metazoa</taxon>
        <taxon>Ecdysozoa</taxon>
        <taxon>Nematoda</taxon>
        <taxon>Chromadorea</taxon>
        <taxon>Rhabditida</taxon>
        <taxon>Spirurina</taxon>
        <taxon>Gnathostomatomorpha</taxon>
        <taxon>Gnathostomatoidea</taxon>
        <taxon>Gnathostomatidae</taxon>
        <taxon>Gnathostoma</taxon>
    </lineage>
</organism>
<dbReference type="EMBL" id="JBGFUD010012137">
    <property type="protein sequence ID" value="MFH4983399.1"/>
    <property type="molecule type" value="Genomic_DNA"/>
</dbReference>
<comment type="caution">
    <text evidence="1">The sequence shown here is derived from an EMBL/GenBank/DDBJ whole genome shotgun (WGS) entry which is preliminary data.</text>
</comment>
<keyword evidence="2" id="KW-1185">Reference proteome</keyword>
<accession>A0ABD6ETV1</accession>
<protein>
    <submittedName>
        <fullName evidence="1">Uncharacterized protein</fullName>
    </submittedName>
</protein>
<evidence type="ECO:0000313" key="1">
    <source>
        <dbReference type="EMBL" id="MFH4983399.1"/>
    </source>
</evidence>
<evidence type="ECO:0000313" key="2">
    <source>
        <dbReference type="Proteomes" id="UP001608902"/>
    </source>
</evidence>
<proteinExistence type="predicted"/>
<reference evidence="1 2" key="1">
    <citation type="submission" date="2024-08" db="EMBL/GenBank/DDBJ databases">
        <title>Gnathostoma spinigerum genome.</title>
        <authorList>
            <person name="Gonzalez-Bertolin B."/>
            <person name="Monzon S."/>
            <person name="Zaballos A."/>
            <person name="Jimenez P."/>
            <person name="Dekumyoy P."/>
            <person name="Varona S."/>
            <person name="Cuesta I."/>
            <person name="Sumanam S."/>
            <person name="Adisakwattana P."/>
            <person name="Gasser R.B."/>
            <person name="Hernandez-Gonzalez A."/>
            <person name="Young N.D."/>
            <person name="Perteguer M.J."/>
        </authorList>
    </citation>
    <scope>NUCLEOTIDE SEQUENCE [LARGE SCALE GENOMIC DNA]</scope>
    <source>
        <strain evidence="1">AL3</strain>
        <tissue evidence="1">Liver</tissue>
    </source>
</reference>
<name>A0ABD6ETV1_9BILA</name>